<comment type="caution">
    <text evidence="3">The sequence shown here is derived from an EMBL/GenBank/DDBJ whole genome shotgun (WGS) entry which is preliminary data.</text>
</comment>
<evidence type="ECO:0000313" key="3">
    <source>
        <dbReference type="EMBL" id="KAG5525223.1"/>
    </source>
</evidence>
<dbReference type="PANTHER" id="PTHR33143">
    <property type="entry name" value="F16F4.1 PROTEIN-RELATED"/>
    <property type="match status" value="1"/>
</dbReference>
<accession>A0AAV6ICA3</accession>
<keyword evidence="4" id="KW-1185">Reference proteome</keyword>
<dbReference type="Pfam" id="PF05678">
    <property type="entry name" value="VQ"/>
    <property type="match status" value="1"/>
</dbReference>
<feature type="region of interest" description="Disordered" evidence="1">
    <location>
        <begin position="1"/>
        <end position="23"/>
    </location>
</feature>
<evidence type="ECO:0000313" key="4">
    <source>
        <dbReference type="Proteomes" id="UP000823749"/>
    </source>
</evidence>
<dbReference type="AlphaFoldDB" id="A0AAV6ICA3"/>
<organism evidence="3 4">
    <name type="scientific">Rhododendron griersonianum</name>
    <dbReference type="NCBI Taxonomy" id="479676"/>
    <lineage>
        <taxon>Eukaryota</taxon>
        <taxon>Viridiplantae</taxon>
        <taxon>Streptophyta</taxon>
        <taxon>Embryophyta</taxon>
        <taxon>Tracheophyta</taxon>
        <taxon>Spermatophyta</taxon>
        <taxon>Magnoliopsida</taxon>
        <taxon>eudicotyledons</taxon>
        <taxon>Gunneridae</taxon>
        <taxon>Pentapetalae</taxon>
        <taxon>asterids</taxon>
        <taxon>Ericales</taxon>
        <taxon>Ericaceae</taxon>
        <taxon>Ericoideae</taxon>
        <taxon>Rhodoreae</taxon>
        <taxon>Rhododendron</taxon>
    </lineage>
</organism>
<feature type="compositionally biased region" description="Basic and acidic residues" evidence="1">
    <location>
        <begin position="149"/>
        <end position="160"/>
    </location>
</feature>
<name>A0AAV6ICA3_9ERIC</name>
<proteinExistence type="predicted"/>
<dbReference type="InterPro" id="IPR039607">
    <property type="entry name" value="VQ_8/17/18/20/21/25"/>
</dbReference>
<reference evidence="3" key="1">
    <citation type="submission" date="2020-08" db="EMBL/GenBank/DDBJ databases">
        <title>Plant Genome Project.</title>
        <authorList>
            <person name="Zhang R.-G."/>
        </authorList>
    </citation>
    <scope>NUCLEOTIDE SEQUENCE</scope>
    <source>
        <strain evidence="3">WSP0</strain>
        <tissue evidence="3">Leaf</tissue>
    </source>
</reference>
<evidence type="ECO:0000259" key="2">
    <source>
        <dbReference type="Pfam" id="PF05678"/>
    </source>
</evidence>
<sequence>MDHLDFSAGKSSRRELQRARPAPLKVHIDSHRIKKPPVVPSQTPPHQQSRPPVITYVVSPKVIHTNPSEFMALVQRLTGLSSSKCSDKYPMSPNNISRSHYIGERTISLKSPNGQLPRQDSAANNAWGHIEANSWAQRITCPIAISPEKTNRSPEEKKPQVGDLGMVKGTNISTELPGRTSFFPGILSSGQTAFPTITPNFFPPPSDQNPLSFYQDLSPSLRGNKNYMEGNFMTNHSSYFLSPHMITTPTPSLDLFNNSFTFKRES</sequence>
<dbReference type="GO" id="GO:0005634">
    <property type="term" value="C:nucleus"/>
    <property type="evidence" value="ECO:0007669"/>
    <property type="project" value="TreeGrafter"/>
</dbReference>
<dbReference type="EMBL" id="JACTNZ010000011">
    <property type="protein sequence ID" value="KAG5525223.1"/>
    <property type="molecule type" value="Genomic_DNA"/>
</dbReference>
<dbReference type="InterPro" id="IPR008889">
    <property type="entry name" value="VQ"/>
</dbReference>
<gene>
    <name evidence="3" type="ORF">RHGRI_031785</name>
</gene>
<feature type="domain" description="VQ" evidence="2">
    <location>
        <begin position="58"/>
        <end position="82"/>
    </location>
</feature>
<protein>
    <recommendedName>
        <fullName evidence="2">VQ domain-containing protein</fullName>
    </recommendedName>
</protein>
<evidence type="ECO:0000256" key="1">
    <source>
        <dbReference type="SAM" id="MobiDB-lite"/>
    </source>
</evidence>
<dbReference type="PANTHER" id="PTHR33143:SF6">
    <property type="entry name" value="OS08G0102900 PROTEIN"/>
    <property type="match status" value="1"/>
</dbReference>
<dbReference type="Proteomes" id="UP000823749">
    <property type="component" value="Chromosome 11"/>
</dbReference>
<feature type="region of interest" description="Disordered" evidence="1">
    <location>
        <begin position="145"/>
        <end position="167"/>
    </location>
</feature>